<dbReference type="AlphaFoldDB" id="A0ABD5XQJ7"/>
<keyword evidence="3" id="KW-1185">Reference proteome</keyword>
<name>A0ABD5XQJ7_9EURY</name>
<organism evidence="2 3">
    <name type="scientific">Halobaculum litoreum</name>
    <dbReference type="NCBI Taxonomy" id="3031998"/>
    <lineage>
        <taxon>Archaea</taxon>
        <taxon>Methanobacteriati</taxon>
        <taxon>Methanobacteriota</taxon>
        <taxon>Stenosarchaea group</taxon>
        <taxon>Halobacteria</taxon>
        <taxon>Halobacteriales</taxon>
        <taxon>Haloferacaceae</taxon>
        <taxon>Halobaculum</taxon>
    </lineage>
</organism>
<comment type="caution">
    <text evidence="2">The sequence shown here is derived from an EMBL/GenBank/DDBJ whole genome shotgun (WGS) entry which is preliminary data.</text>
</comment>
<gene>
    <name evidence="2" type="ORF">ACFQRB_14780</name>
</gene>
<dbReference type="EMBL" id="JBHSZG010000001">
    <property type="protein sequence ID" value="MFC7137369.1"/>
    <property type="molecule type" value="Genomic_DNA"/>
</dbReference>
<proteinExistence type="predicted"/>
<evidence type="ECO:0008006" key="4">
    <source>
        <dbReference type="Google" id="ProtNLM"/>
    </source>
</evidence>
<dbReference type="Proteomes" id="UP001596368">
    <property type="component" value="Unassembled WGS sequence"/>
</dbReference>
<protein>
    <recommendedName>
        <fullName evidence="4">Tat (Twin-arginine translocation) pathway signal sequence</fullName>
    </recommendedName>
</protein>
<reference evidence="2 3" key="1">
    <citation type="journal article" date="2019" name="Int. J. Syst. Evol. Microbiol.">
        <title>The Global Catalogue of Microorganisms (GCM) 10K type strain sequencing project: providing services to taxonomists for standard genome sequencing and annotation.</title>
        <authorList>
            <consortium name="The Broad Institute Genomics Platform"/>
            <consortium name="The Broad Institute Genome Sequencing Center for Infectious Disease"/>
            <person name="Wu L."/>
            <person name="Ma J."/>
        </authorList>
    </citation>
    <scope>NUCLEOTIDE SEQUENCE [LARGE SCALE GENOMIC DNA]</scope>
    <source>
        <strain evidence="2 3">DT92</strain>
    </source>
</reference>
<feature type="region of interest" description="Disordered" evidence="1">
    <location>
        <begin position="54"/>
        <end position="112"/>
    </location>
</feature>
<sequence>MNRREALGAVAAATAAVAGCSSPTVTERPTGEVDVTFRTEADTEYTVRLSLTDGGGTVVEEFESPVPPAGRTDRASTPAGSRTVRTPSPSRRRPTPSNWSGTPATARRSRSA</sequence>
<accession>A0ABD5XQJ7</accession>
<dbReference type="PROSITE" id="PS51257">
    <property type="entry name" value="PROKAR_LIPOPROTEIN"/>
    <property type="match status" value="1"/>
</dbReference>
<evidence type="ECO:0000313" key="3">
    <source>
        <dbReference type="Proteomes" id="UP001596368"/>
    </source>
</evidence>
<evidence type="ECO:0000313" key="2">
    <source>
        <dbReference type="EMBL" id="MFC7137369.1"/>
    </source>
</evidence>
<evidence type="ECO:0000256" key="1">
    <source>
        <dbReference type="SAM" id="MobiDB-lite"/>
    </source>
</evidence>